<evidence type="ECO:0000313" key="4">
    <source>
        <dbReference type="Proteomes" id="UP001056619"/>
    </source>
</evidence>
<evidence type="ECO:0000313" key="3">
    <source>
        <dbReference type="EMBL" id="USA61376.1"/>
    </source>
</evidence>
<organism evidence="3 4">
    <name type="scientific">Qipengyuania citrea</name>
    <dbReference type="NCBI Taxonomy" id="225971"/>
    <lineage>
        <taxon>Bacteria</taxon>
        <taxon>Pseudomonadati</taxon>
        <taxon>Pseudomonadota</taxon>
        <taxon>Alphaproteobacteria</taxon>
        <taxon>Sphingomonadales</taxon>
        <taxon>Erythrobacteraceae</taxon>
        <taxon>Qipengyuania</taxon>
    </lineage>
</organism>
<sequence length="172" mass="17524">MALNLLRNVLSVSALICFSVHTGALAQSQVLDPCQALEVATEEVGASILYIICDGTATGLGVVHSYELTNLPDLNAAVAVTTLDGTDRAWILVRGDGVPALEEITGSIGGISGAGVGEGTLSEESKSPSFRSPMNVAGLSGRGESTDPIDIAALVARSRIVGRSSSAKETGQ</sequence>
<keyword evidence="2" id="KW-0732">Signal</keyword>
<evidence type="ECO:0000256" key="2">
    <source>
        <dbReference type="SAM" id="SignalP"/>
    </source>
</evidence>
<protein>
    <submittedName>
        <fullName evidence="3">Uncharacterized protein</fullName>
    </submittedName>
</protein>
<dbReference type="EMBL" id="CP098494">
    <property type="protein sequence ID" value="USA61376.1"/>
    <property type="molecule type" value="Genomic_DNA"/>
</dbReference>
<accession>A0ABY4U9A8</accession>
<feature type="chain" id="PRO_5046329135" evidence="2">
    <location>
        <begin position="27"/>
        <end position="172"/>
    </location>
</feature>
<evidence type="ECO:0000256" key="1">
    <source>
        <dbReference type="SAM" id="MobiDB-lite"/>
    </source>
</evidence>
<keyword evidence="4" id="KW-1185">Reference proteome</keyword>
<dbReference type="RefSeq" id="WP_301642049.1">
    <property type="nucleotide sequence ID" value="NZ_CP098494.1"/>
</dbReference>
<feature type="signal peptide" evidence="2">
    <location>
        <begin position="1"/>
        <end position="26"/>
    </location>
</feature>
<reference evidence="3 4" key="1">
    <citation type="submission" date="2022-06" db="EMBL/GenBank/DDBJ databases">
        <authorList>
            <person name="Liu G."/>
        </authorList>
    </citation>
    <scope>NUCLEOTIDE SEQUENCE [LARGE SCALE GENOMIC DNA]</scope>
    <source>
        <strain evidence="3 4">E4</strain>
    </source>
</reference>
<name>A0ABY4U9A8_9SPHN</name>
<feature type="region of interest" description="Disordered" evidence="1">
    <location>
        <begin position="115"/>
        <end position="146"/>
    </location>
</feature>
<proteinExistence type="predicted"/>
<dbReference type="Proteomes" id="UP001056619">
    <property type="component" value="Chromosome"/>
</dbReference>
<gene>
    <name evidence="3" type="ORF">NCF85_15170</name>
</gene>